<dbReference type="Proteomes" id="UP000491181">
    <property type="component" value="Unassembled WGS sequence"/>
</dbReference>
<name>A0A7J0A4X5_9BACE</name>
<sequence>MDRLLHLFLFILFFSLLLNKIYEKIITRLIMANHFIFFFHLPHITSTKHHPCNNQ</sequence>
<protein>
    <submittedName>
        <fullName evidence="1">Uncharacterized protein</fullName>
    </submittedName>
</protein>
<reference evidence="1 2" key="1">
    <citation type="journal article" date="2020" name="Microbiome">
        <title>Single-cell genomics of uncultured bacteria reveals dietary fiber responders in the mouse gut microbiota.</title>
        <authorList>
            <person name="Chijiiwa R."/>
            <person name="Hosokawa M."/>
            <person name="Kogawa M."/>
            <person name="Nishikawa Y."/>
            <person name="Ide K."/>
            <person name="Sakanashi C."/>
            <person name="Takahashi K."/>
            <person name="Takeyama H."/>
        </authorList>
    </citation>
    <scope>NUCLEOTIDE SEQUENCE [LARGE SCALE GENOMIC DNA]</scope>
    <source>
        <strain evidence="1">IMSAGC_001</strain>
    </source>
</reference>
<proteinExistence type="predicted"/>
<gene>
    <name evidence="1" type="ORF">IMSAGC001_02870</name>
</gene>
<comment type="caution">
    <text evidence="1">The sequence shown here is derived from an EMBL/GenBank/DDBJ whole genome shotgun (WGS) entry which is preliminary data.</text>
</comment>
<evidence type="ECO:0000313" key="1">
    <source>
        <dbReference type="EMBL" id="GFH87445.1"/>
    </source>
</evidence>
<dbReference type="EMBL" id="BLLS01000095">
    <property type="protein sequence ID" value="GFH87445.1"/>
    <property type="molecule type" value="Genomic_DNA"/>
</dbReference>
<dbReference type="AlphaFoldDB" id="A0A7J0A4X5"/>
<accession>A0A7J0A4X5</accession>
<evidence type="ECO:0000313" key="2">
    <source>
        <dbReference type="Proteomes" id="UP000491181"/>
    </source>
</evidence>
<organism evidence="1 2">
    <name type="scientific">Bacteroides acidifaciens</name>
    <dbReference type="NCBI Taxonomy" id="85831"/>
    <lineage>
        <taxon>Bacteria</taxon>
        <taxon>Pseudomonadati</taxon>
        <taxon>Bacteroidota</taxon>
        <taxon>Bacteroidia</taxon>
        <taxon>Bacteroidales</taxon>
        <taxon>Bacteroidaceae</taxon>
        <taxon>Bacteroides</taxon>
    </lineage>
</organism>